<sequence>MRTENRGGEEDSSLTMRELVHSYSYEGVHLSSLAKSTPPQHCPCPALAAQVVRCYLYAPPPPPPLAVVLQHRQIVSG</sequence>
<organism evidence="1 2">
    <name type="scientific">Acer saccharum</name>
    <name type="common">Sugar maple</name>
    <dbReference type="NCBI Taxonomy" id="4024"/>
    <lineage>
        <taxon>Eukaryota</taxon>
        <taxon>Viridiplantae</taxon>
        <taxon>Streptophyta</taxon>
        <taxon>Embryophyta</taxon>
        <taxon>Tracheophyta</taxon>
        <taxon>Spermatophyta</taxon>
        <taxon>Magnoliopsida</taxon>
        <taxon>eudicotyledons</taxon>
        <taxon>Gunneridae</taxon>
        <taxon>Pentapetalae</taxon>
        <taxon>rosids</taxon>
        <taxon>malvids</taxon>
        <taxon>Sapindales</taxon>
        <taxon>Sapindaceae</taxon>
        <taxon>Hippocastanoideae</taxon>
        <taxon>Acereae</taxon>
        <taxon>Acer</taxon>
    </lineage>
</organism>
<comment type="caution">
    <text evidence="1">The sequence shown here is derived from an EMBL/GenBank/DDBJ whole genome shotgun (WGS) entry which is preliminary data.</text>
</comment>
<gene>
    <name evidence="1" type="ORF">LWI29_028660</name>
</gene>
<reference evidence="1" key="1">
    <citation type="journal article" date="2022" name="Plant J.">
        <title>Strategies of tolerance reflected in two North American maple genomes.</title>
        <authorList>
            <person name="McEvoy S.L."/>
            <person name="Sezen U.U."/>
            <person name="Trouern-Trend A."/>
            <person name="McMahon S.M."/>
            <person name="Schaberg P.G."/>
            <person name="Yang J."/>
            <person name="Wegrzyn J.L."/>
            <person name="Swenson N.G."/>
        </authorList>
    </citation>
    <scope>NUCLEOTIDE SEQUENCE</scope>
    <source>
        <strain evidence="1">NS2018</strain>
    </source>
</reference>
<dbReference type="Proteomes" id="UP001168877">
    <property type="component" value="Unassembled WGS sequence"/>
</dbReference>
<name>A0AA39VK70_ACESA</name>
<reference evidence="1" key="2">
    <citation type="submission" date="2023-06" db="EMBL/GenBank/DDBJ databases">
        <authorList>
            <person name="Swenson N.G."/>
            <person name="Wegrzyn J.L."/>
            <person name="Mcevoy S.L."/>
        </authorList>
    </citation>
    <scope>NUCLEOTIDE SEQUENCE</scope>
    <source>
        <strain evidence="1">NS2018</strain>
        <tissue evidence="1">Leaf</tissue>
    </source>
</reference>
<keyword evidence="2" id="KW-1185">Reference proteome</keyword>
<evidence type="ECO:0000313" key="1">
    <source>
        <dbReference type="EMBL" id="KAK0582701.1"/>
    </source>
</evidence>
<evidence type="ECO:0000313" key="2">
    <source>
        <dbReference type="Proteomes" id="UP001168877"/>
    </source>
</evidence>
<proteinExistence type="predicted"/>
<protein>
    <submittedName>
        <fullName evidence="1">Uncharacterized protein</fullName>
    </submittedName>
</protein>
<accession>A0AA39VK70</accession>
<dbReference type="EMBL" id="JAUESC010000384">
    <property type="protein sequence ID" value="KAK0582701.1"/>
    <property type="molecule type" value="Genomic_DNA"/>
</dbReference>
<dbReference type="AlphaFoldDB" id="A0AA39VK70"/>